<reference evidence="7 8" key="1">
    <citation type="submission" date="2016-10" db="EMBL/GenBank/DDBJ databases">
        <authorList>
            <person name="de Groot N.N."/>
        </authorList>
    </citation>
    <scope>NUCLEOTIDE SEQUENCE [LARGE SCALE GENOMIC DNA]</scope>
    <source>
        <strain evidence="7 8">CGMCC 1.7031</strain>
    </source>
</reference>
<dbReference type="InterPro" id="IPR053879">
    <property type="entry name" value="HYDIN_VesB_CFA65-like_Ig"/>
</dbReference>
<evidence type="ECO:0000256" key="5">
    <source>
        <dbReference type="ARBA" id="ARBA00023273"/>
    </source>
</evidence>
<evidence type="ECO:0000256" key="3">
    <source>
        <dbReference type="ARBA" id="ARBA00022490"/>
    </source>
</evidence>
<dbReference type="Gene3D" id="2.60.40.10">
    <property type="entry name" value="Immunoglobulins"/>
    <property type="match status" value="3"/>
</dbReference>
<dbReference type="InterPro" id="IPR001322">
    <property type="entry name" value="Lamin_tail_dom"/>
</dbReference>
<dbReference type="Proteomes" id="UP000199354">
    <property type="component" value="Unassembled WGS sequence"/>
</dbReference>
<gene>
    <name evidence="7" type="ORF">SAMN02927903_01124</name>
</gene>
<feature type="domain" description="LTD" evidence="6">
    <location>
        <begin position="819"/>
        <end position="999"/>
    </location>
</feature>
<dbReference type="PROSITE" id="PS51841">
    <property type="entry name" value="LTD"/>
    <property type="match status" value="1"/>
</dbReference>
<dbReference type="NCBIfam" id="NF012200">
    <property type="entry name" value="choice_anch_D"/>
    <property type="match status" value="2"/>
</dbReference>
<dbReference type="SUPFAM" id="SSF49265">
    <property type="entry name" value="Fibronectin type III"/>
    <property type="match status" value="1"/>
</dbReference>
<dbReference type="Pfam" id="PF00932">
    <property type="entry name" value="LTD"/>
    <property type="match status" value="1"/>
</dbReference>
<dbReference type="Pfam" id="PF22544">
    <property type="entry name" value="HYDIN_VesB_CFA65-like_Ig"/>
    <property type="match status" value="2"/>
</dbReference>
<keyword evidence="8" id="KW-1185">Reference proteome</keyword>
<dbReference type="STRING" id="490189.SAMN02927903_01124"/>
<evidence type="ECO:0000256" key="4">
    <source>
        <dbReference type="ARBA" id="ARBA00023069"/>
    </source>
</evidence>
<dbReference type="InterPro" id="IPR003961">
    <property type="entry name" value="FN3_dom"/>
</dbReference>
<evidence type="ECO:0000259" key="6">
    <source>
        <dbReference type="PROSITE" id="PS51841"/>
    </source>
</evidence>
<dbReference type="OrthoDB" id="1652165at2"/>
<keyword evidence="3" id="KW-0963">Cytoplasm</keyword>
<evidence type="ECO:0000313" key="7">
    <source>
        <dbReference type="EMBL" id="SCY28774.1"/>
    </source>
</evidence>
<protein>
    <submittedName>
        <fullName evidence="7">Lamin Tail Domain</fullName>
    </submittedName>
</protein>
<dbReference type="InterPro" id="IPR013783">
    <property type="entry name" value="Ig-like_fold"/>
</dbReference>
<proteinExistence type="predicted"/>
<accession>A0A1G5EPC5</accession>
<evidence type="ECO:0000313" key="8">
    <source>
        <dbReference type="Proteomes" id="UP000199354"/>
    </source>
</evidence>
<organism evidence="7 8">
    <name type="scientific">Flavobacterium caeni</name>
    <dbReference type="NCBI Taxonomy" id="490189"/>
    <lineage>
        <taxon>Bacteria</taxon>
        <taxon>Pseudomonadati</taxon>
        <taxon>Bacteroidota</taxon>
        <taxon>Flavobacteriia</taxon>
        <taxon>Flavobacteriales</taxon>
        <taxon>Flavobacteriaceae</taxon>
        <taxon>Flavobacterium</taxon>
    </lineage>
</organism>
<dbReference type="CDD" id="cd00063">
    <property type="entry name" value="FN3"/>
    <property type="match status" value="1"/>
</dbReference>
<name>A0A1G5EPC5_9FLAO</name>
<sequence>MCVKWFIKPKFSLILLAYADRLKVSLLRTNFYTMKKFLRLTSGCLVLLLSLISTKSNAQLLFYDGLNYTAGQSLETQSGWAALTGTADLLINSGSLSHGTINLPASVGNKVAFDGAGMDATRSFTQQTSGTVYFSFLLNVSALGSLNATGGYFAAFAEGAAGNTTYGGTLWLRSDGAGYDIGLERRTANANAVWTSGTTAINNTVFVVVSYQMVAGTLNDVVKLWINPSVGGTEPAQTLIVTGGAANNDLANVNRLLIRQDSATLTPFVQMDELRVGTTWASVTPSGAAPEINLQGNAVSIVSGDITPDVADHTDFGAVAATSGTLTRTFTIENTGTADLTVGTISFSGTAMADYSVTTAPTSPVTASGNTTFVVTFDPSAVGARDATLSIVNNDGNENPYTFAITGTGTADTATPDWANLQFPATASIDEGNTVTVYAQVNEPGITDAGGQGANLQGWIGYSSANTDPSTGGWTWVAASYFGDTGNNDEYSLALGAGLTPGTYYYASRFQIGTGPYVYGGTGGFWNNDSGVLTVNSNLVDFANIQFPATATITQGGSETIYGQVYEPGVTEAGGQGAGITAWIGTSATNTNPNTVDWTWTPATFNTQSGNNDEYQAAIGSALAPGTYYYASRFQKTGSTEYRYGGTAGNWNNDSGVLTVNAPQEINVQGNAVSIVSGDTTPSAADHTDFGAVALGGNIVRTFTIQNTGGVNLVLDNPAVLLDETDSFTITQQPTSPVAPGGSTTFEVTFTPTATTADTNTVLIGSNDSDEGVYSFAVTGSATIDAPNATVATSVGTTNFIANWDAVAGATGYRLDVATDPSFETIVNTTDLIISEYVEGSSSNKYIEVFNGTGAAVNLANYELRLYANGSATPSNTSALSGSLANNSTIVYRNSAATIYGGAATNLNAVVNYNGDDAVVLYNTLTSSFADIFGRTGEDPGTSWTDGGNTTLDKTLVRNANVTGGITTNPAAGFPTLSTEWTQSNIDVVSNLGSHTYNGVSSFYVTGYNNLNVGNVTSYIVNTNLTANTTYYYRVRAVSGGTSANSNVIAVTTDPTSVTWDGDDWTNIDGPDQDIDAIIEGVYNSDVDGEFTAKSLTINSGSFTVSTGTNVTVVGAVNNTLTAAALVIENNANLIQTDNVDNIGPATVLRDSNPLMRLDYTLWSSPVSGQNLLAFSPATITTRFYVYNPTTDLYNVIAPGSNDFAEGTGYLIRMPDNHPTTPTVWNGDFTGTPHNGDVNLTVANGTFNAVGNPYPSTIDADAFIDANNLTDALYFWRKTNAAPTTAYATYTLAGGAGTDPGPGDPLSLVPNGVIQVGQGFIARATSTTIGFTNAMRIGDNQNQFFRQNIERNRIWLNLTNAEGVFSQTMVAYMTGATQGVDAKIDGLYFNDSQIALTSIVEGNEYAVQGRALPFENTDVVPLGFKAVTAGNYTIGLDHVDGLFAEGQEIYLKDNSDNSTHDLNEGSYTFATEAGVFNNRFEIVYQTTLGTENPTVQANQIVAYKQGQDIVINSGNQTMAGVKIYDLRGRLLVEQNHVNAKEVKLFAGSATQMLVVKVTAQDGSEVTKKVMN</sequence>
<evidence type="ECO:0000256" key="2">
    <source>
        <dbReference type="ARBA" id="ARBA00004496"/>
    </source>
</evidence>
<dbReference type="GO" id="GO:0005737">
    <property type="term" value="C:cytoplasm"/>
    <property type="evidence" value="ECO:0007669"/>
    <property type="project" value="UniProtKB-SubCell"/>
</dbReference>
<comment type="subcellular location">
    <subcellularLocation>
        <location evidence="1">Cell projection</location>
        <location evidence="1">Cilium</location>
    </subcellularLocation>
    <subcellularLocation>
        <location evidence="2">Cytoplasm</location>
    </subcellularLocation>
</comment>
<dbReference type="NCBIfam" id="NF033708">
    <property type="entry name" value="T9SS_Cterm_ChiA"/>
    <property type="match status" value="1"/>
</dbReference>
<evidence type="ECO:0000256" key="1">
    <source>
        <dbReference type="ARBA" id="ARBA00004138"/>
    </source>
</evidence>
<keyword evidence="5" id="KW-0966">Cell projection</keyword>
<dbReference type="EMBL" id="FMVF01000004">
    <property type="protein sequence ID" value="SCY28774.1"/>
    <property type="molecule type" value="Genomic_DNA"/>
</dbReference>
<keyword evidence="4" id="KW-0969">Cilium</keyword>
<dbReference type="InterPro" id="IPR036116">
    <property type="entry name" value="FN3_sf"/>
</dbReference>